<gene>
    <name evidence="1" type="ORF">TresaDRAFT_1551</name>
</gene>
<dbReference type="RefSeq" id="WP_002703416.1">
    <property type="nucleotide sequence ID" value="NZ_AGRW01000041.1"/>
</dbReference>
<dbReference type="SUPFAM" id="SSF46894">
    <property type="entry name" value="C-terminal effector domain of the bipartite response regulators"/>
    <property type="match status" value="1"/>
</dbReference>
<accession>H7EJC6</accession>
<proteinExistence type="predicted"/>
<sequence length="71" mass="7844">MQFLKVLYITSKKSKLDGAELEVSVMLLAGISVNQMAKLYGTHRKTVKLFISKNQLDTGANLAGLMELMRG</sequence>
<evidence type="ECO:0008006" key="3">
    <source>
        <dbReference type="Google" id="ProtNLM"/>
    </source>
</evidence>
<evidence type="ECO:0000313" key="1">
    <source>
        <dbReference type="EMBL" id="EIC02287.1"/>
    </source>
</evidence>
<dbReference type="GO" id="GO:0006355">
    <property type="term" value="P:regulation of DNA-templated transcription"/>
    <property type="evidence" value="ECO:0007669"/>
    <property type="project" value="InterPro"/>
</dbReference>
<dbReference type="OrthoDB" id="9797501at2"/>
<comment type="caution">
    <text evidence="1">The sequence shown here is derived from an EMBL/GenBank/DDBJ whole genome shotgun (WGS) entry which is preliminary data.</text>
</comment>
<reference evidence="1 2" key="1">
    <citation type="submission" date="2011-09" db="EMBL/GenBank/DDBJ databases">
        <title>The draft genome of Treponema saccharophilum DSM 2985.</title>
        <authorList>
            <consortium name="US DOE Joint Genome Institute (JGI-PGF)"/>
            <person name="Lucas S."/>
            <person name="Copeland A."/>
            <person name="Lapidus A."/>
            <person name="Glavina del Rio T."/>
            <person name="Dalin E."/>
            <person name="Tice H."/>
            <person name="Bruce D."/>
            <person name="Goodwin L."/>
            <person name="Pitluck S."/>
            <person name="Peters L."/>
            <person name="Kyrpides N."/>
            <person name="Mavromatis K."/>
            <person name="Ivanova N."/>
            <person name="Markowitz V."/>
            <person name="Cheng J.-F."/>
            <person name="Hugenholtz P."/>
            <person name="Woyke T."/>
            <person name="Wu D."/>
            <person name="Gronow S."/>
            <person name="Wellnitz S."/>
            <person name="Brambilla E."/>
            <person name="Klenk H.-P."/>
            <person name="Eisen J.A."/>
        </authorList>
    </citation>
    <scope>NUCLEOTIDE SEQUENCE [LARGE SCALE GENOMIC DNA]</scope>
    <source>
        <strain evidence="1 2">DSM 2985</strain>
    </source>
</reference>
<protein>
    <recommendedName>
        <fullName evidence="3">HTH luxR-type domain-containing protein</fullName>
    </recommendedName>
</protein>
<dbReference type="STRING" id="907348.TresaDRAFT_1551"/>
<dbReference type="AlphaFoldDB" id="H7EJC6"/>
<dbReference type="EMBL" id="AGRW01000041">
    <property type="protein sequence ID" value="EIC02287.1"/>
    <property type="molecule type" value="Genomic_DNA"/>
</dbReference>
<name>H7EJC6_9SPIR</name>
<keyword evidence="2" id="KW-1185">Reference proteome</keyword>
<organism evidence="1 2">
    <name type="scientific">Treponema saccharophilum DSM 2985</name>
    <dbReference type="NCBI Taxonomy" id="907348"/>
    <lineage>
        <taxon>Bacteria</taxon>
        <taxon>Pseudomonadati</taxon>
        <taxon>Spirochaetota</taxon>
        <taxon>Spirochaetia</taxon>
        <taxon>Spirochaetales</taxon>
        <taxon>Treponemataceae</taxon>
        <taxon>Treponema</taxon>
    </lineage>
</organism>
<dbReference type="PATRIC" id="fig|907348.3.peg.1011"/>
<dbReference type="Proteomes" id="UP000003571">
    <property type="component" value="Unassembled WGS sequence"/>
</dbReference>
<evidence type="ECO:0000313" key="2">
    <source>
        <dbReference type="Proteomes" id="UP000003571"/>
    </source>
</evidence>
<dbReference type="InterPro" id="IPR016032">
    <property type="entry name" value="Sig_transdc_resp-reg_C-effctor"/>
</dbReference>
<dbReference type="GO" id="GO:0003677">
    <property type="term" value="F:DNA binding"/>
    <property type="evidence" value="ECO:0007669"/>
    <property type="project" value="InterPro"/>
</dbReference>